<comment type="caution">
    <text evidence="10">The sequence shown here is derived from an EMBL/GenBank/DDBJ whole genome shotgun (WGS) entry which is preliminary data.</text>
</comment>
<dbReference type="CDD" id="cd16320">
    <property type="entry name" value="MraZ_N"/>
    <property type="match status" value="1"/>
</dbReference>
<keyword evidence="14" id="KW-1185">Reference proteome</keyword>
<dbReference type="Proteomes" id="UP000462865">
    <property type="component" value="Unassembled WGS sequence"/>
</dbReference>
<reference evidence="9 13" key="4">
    <citation type="journal article" date="2019" name="Nat. Med.">
        <title>A library of human gut bacterial isolates paired with longitudinal multiomics data enables mechanistic microbiome research.</title>
        <authorList>
            <person name="Poyet M."/>
            <person name="Groussin M."/>
            <person name="Gibbons S.M."/>
            <person name="Avila-Pacheco J."/>
            <person name="Jiang X."/>
            <person name="Kearney S.M."/>
            <person name="Perrotta A.R."/>
            <person name="Berdy B."/>
            <person name="Zhao S."/>
            <person name="Lieberman T.D."/>
            <person name="Swanson P.K."/>
            <person name="Smith M."/>
            <person name="Roesemann S."/>
            <person name="Alexander J.E."/>
            <person name="Rich S.A."/>
            <person name="Livny J."/>
            <person name="Vlamakis H."/>
            <person name="Clish C."/>
            <person name="Bullock K."/>
            <person name="Deik A."/>
            <person name="Scott J."/>
            <person name="Pierce K.A."/>
            <person name="Xavier R.J."/>
            <person name="Alm E.J."/>
        </authorList>
    </citation>
    <scope>NUCLEOTIDE SEQUENCE [LARGE SCALE GENOMIC DNA]</scope>
    <source>
        <strain evidence="9 13">BIOML-A1</strain>
    </source>
</reference>
<keyword evidence="2 7" id="KW-0963">Cytoplasm</keyword>
<organism evidence="10 14">
    <name type="scientific">Gordonibacter urolithinfaciens</name>
    <dbReference type="NCBI Taxonomy" id="1335613"/>
    <lineage>
        <taxon>Bacteria</taxon>
        <taxon>Bacillati</taxon>
        <taxon>Actinomycetota</taxon>
        <taxon>Coriobacteriia</taxon>
        <taxon>Eggerthellales</taxon>
        <taxon>Eggerthellaceae</taxon>
        <taxon>Gordonibacter</taxon>
    </lineage>
</organism>
<comment type="subunit">
    <text evidence="7">Forms oligomers.</text>
</comment>
<dbReference type="AlphaFoldDB" id="A0A1Y4FVN6"/>
<accession>A0A1Y4FVN6</accession>
<reference evidence="12" key="1">
    <citation type="submission" date="2018-05" db="EMBL/GenBank/DDBJ databases">
        <title>Genome Sequencing of selected type strains of the family Eggerthellaceae.</title>
        <authorList>
            <person name="Danylec N."/>
            <person name="Stoll D.A."/>
            <person name="Doetsch A."/>
            <person name="Huch M."/>
        </authorList>
    </citation>
    <scope>NUCLEOTIDE SEQUENCE [LARGE SCALE GENOMIC DNA]</scope>
    <source>
        <strain evidence="12">DSM 27213</strain>
    </source>
</reference>
<evidence type="ECO:0000313" key="14">
    <source>
        <dbReference type="Proteomes" id="UP000468327"/>
    </source>
</evidence>
<name>A0A1Y4FVN6_9ACTN</name>
<dbReference type="EMBL" id="WKZA01000092">
    <property type="protein sequence ID" value="MSA96020.1"/>
    <property type="molecule type" value="Genomic_DNA"/>
</dbReference>
<keyword evidence="6 7" id="KW-0804">Transcription</keyword>
<dbReference type="PANTHER" id="PTHR34701">
    <property type="entry name" value="TRANSCRIPTIONAL REGULATOR MRAZ"/>
    <property type="match status" value="1"/>
</dbReference>
<dbReference type="Pfam" id="PF02381">
    <property type="entry name" value="MraZ"/>
    <property type="match status" value="2"/>
</dbReference>
<evidence type="ECO:0000313" key="13">
    <source>
        <dbReference type="Proteomes" id="UP000462865"/>
    </source>
</evidence>
<comment type="subcellular location">
    <subcellularLocation>
        <location evidence="7">Cytoplasm</location>
        <location evidence="7">Nucleoid</location>
    </subcellularLocation>
</comment>
<dbReference type="Proteomes" id="UP000285258">
    <property type="component" value="Unassembled WGS sequence"/>
</dbReference>
<dbReference type="GO" id="GO:0005737">
    <property type="term" value="C:cytoplasm"/>
    <property type="evidence" value="ECO:0007669"/>
    <property type="project" value="UniProtKB-UniRule"/>
</dbReference>
<dbReference type="GeneID" id="97353605"/>
<evidence type="ECO:0000256" key="5">
    <source>
        <dbReference type="ARBA" id="ARBA00023125"/>
    </source>
</evidence>
<gene>
    <name evidence="7" type="primary">mraZ</name>
    <name evidence="11" type="ORF">DMP12_11990</name>
    <name evidence="9" type="ORF">GKG38_13355</name>
    <name evidence="10" type="ORF">GO738_11460</name>
</gene>
<dbReference type="SUPFAM" id="SSF89447">
    <property type="entry name" value="AbrB/MazE/MraZ-like"/>
    <property type="match status" value="1"/>
</dbReference>
<dbReference type="GO" id="GO:0003700">
    <property type="term" value="F:DNA-binding transcription factor activity"/>
    <property type="evidence" value="ECO:0007669"/>
    <property type="project" value="UniProtKB-UniRule"/>
</dbReference>
<reference evidence="11" key="2">
    <citation type="journal article" date="2019" name="Int. J. Syst. Evol. Microbiol.">
        <title>Gordonibacter faecihominis is a later heterotypic synonym of Gordonibacter urolithinfaciens.</title>
        <authorList>
            <person name="Danylec N."/>
            <person name="Stoll D.A."/>
            <person name="Huch M."/>
        </authorList>
    </citation>
    <scope>NUCLEOTIDE SEQUENCE</scope>
    <source>
        <strain evidence="11">DSM 27213</strain>
    </source>
</reference>
<evidence type="ECO:0000256" key="6">
    <source>
        <dbReference type="ARBA" id="ARBA00023163"/>
    </source>
</evidence>
<reference evidence="11" key="3">
    <citation type="journal article" date="2019" name="Microbiol. Resour. Announc.">
        <title>Draft Genome Sequences of Type Strains of Gordonibacter faecihominis, Paraeggerthella hongkongensis, Parvibacter caecicola,Slackia equolifaciens, Slackia faecicanis, and Slackia isoflavoniconvertens.</title>
        <authorList>
            <person name="Danylec N."/>
            <person name="Stoll D.A."/>
            <person name="Dotsch A."/>
            <person name="Huch M."/>
        </authorList>
    </citation>
    <scope>NUCLEOTIDE SEQUENCE</scope>
    <source>
        <strain evidence="11">DSM 27213</strain>
    </source>
</reference>
<evidence type="ECO:0000313" key="9">
    <source>
        <dbReference type="EMBL" id="MSA96020.1"/>
    </source>
</evidence>
<sequence>MAEVVDTTESTEGAAHIVDLNGEFRFKVDAKGRMSLPAKFRKVLSTDLVVTRNPKDECLYVFEPRGFNAWVAEVFEDKFGKYDSSNDLHVRLRRKLKARAKDVEVDGSGRIMLPTEAREATDIDKDVVVVGNTGYFEVWDAKRYEAQDDDTDLGVLFG</sequence>
<feature type="domain" description="SpoVT-AbrB" evidence="8">
    <location>
        <begin position="100"/>
        <end position="143"/>
    </location>
</feature>
<keyword evidence="3" id="KW-0677">Repeat</keyword>
<dbReference type="InterPro" id="IPR035644">
    <property type="entry name" value="MraZ_C"/>
</dbReference>
<dbReference type="Gene3D" id="3.40.1550.20">
    <property type="entry name" value="Transcriptional regulator MraZ domain"/>
    <property type="match status" value="1"/>
</dbReference>
<dbReference type="GO" id="GO:2000143">
    <property type="term" value="P:negative regulation of DNA-templated transcription initiation"/>
    <property type="evidence" value="ECO:0007669"/>
    <property type="project" value="TreeGrafter"/>
</dbReference>
<evidence type="ECO:0000259" key="8">
    <source>
        <dbReference type="PROSITE" id="PS51740"/>
    </source>
</evidence>
<comment type="similarity">
    <text evidence="7">Belongs to the MraZ family.</text>
</comment>
<evidence type="ECO:0000256" key="2">
    <source>
        <dbReference type="ARBA" id="ARBA00022490"/>
    </source>
</evidence>
<proteinExistence type="inferred from homology"/>
<dbReference type="InterPro" id="IPR003444">
    <property type="entry name" value="MraZ"/>
</dbReference>
<keyword evidence="5 7" id="KW-0238">DNA-binding</keyword>
<dbReference type="GO" id="GO:0009295">
    <property type="term" value="C:nucleoid"/>
    <property type="evidence" value="ECO:0007669"/>
    <property type="project" value="UniProtKB-SubCell"/>
</dbReference>
<dbReference type="InterPro" id="IPR038619">
    <property type="entry name" value="MraZ_sf"/>
</dbReference>
<dbReference type="HAMAP" id="MF_01008">
    <property type="entry name" value="MraZ"/>
    <property type="match status" value="1"/>
</dbReference>
<evidence type="ECO:0000313" key="12">
    <source>
        <dbReference type="Proteomes" id="UP000285258"/>
    </source>
</evidence>
<evidence type="ECO:0000256" key="1">
    <source>
        <dbReference type="ARBA" id="ARBA00013860"/>
    </source>
</evidence>
<evidence type="ECO:0000256" key="4">
    <source>
        <dbReference type="ARBA" id="ARBA00023015"/>
    </source>
</evidence>
<keyword evidence="4 7" id="KW-0805">Transcription regulation</keyword>
<dbReference type="Proteomes" id="UP000468327">
    <property type="component" value="Unassembled WGS sequence"/>
</dbReference>
<feature type="domain" description="SpoVT-AbrB" evidence="8">
    <location>
        <begin position="23"/>
        <end position="66"/>
    </location>
</feature>
<dbReference type="InterPro" id="IPR035642">
    <property type="entry name" value="MraZ_N"/>
</dbReference>
<dbReference type="GO" id="GO:0000976">
    <property type="term" value="F:transcription cis-regulatory region binding"/>
    <property type="evidence" value="ECO:0007669"/>
    <property type="project" value="TreeGrafter"/>
</dbReference>
<reference evidence="10 14" key="5">
    <citation type="submission" date="2019-11" db="EMBL/GenBank/DDBJ databases">
        <title>Whole genome shotgun sequencing (WGS) data from Adlercreutzia equolifaciens ResAG-91, Eggerthella lenta MRI-F36, MRI-F37, MRI-F40, ResAG-49, ResAG-88, ResAG-121, ResAG-145, and Gordonibacter sp. ResAG-5, ResAG-26, ResAG-43, ResAG-50, ResAG-59.</title>
        <authorList>
            <person name="Stoll D.A."/>
            <person name="Danylec N."/>
            <person name="Franz C.M.A.P."/>
            <person name="Huch M."/>
        </authorList>
    </citation>
    <scope>NUCLEOTIDE SEQUENCE [LARGE SCALE GENOMIC DNA]</scope>
    <source>
        <strain evidence="10 14">ResAG-59</strain>
    </source>
</reference>
<evidence type="ECO:0000256" key="3">
    <source>
        <dbReference type="ARBA" id="ARBA00022737"/>
    </source>
</evidence>
<dbReference type="EMBL" id="QIBW01000017">
    <property type="protein sequence ID" value="ROT88439.1"/>
    <property type="molecule type" value="Genomic_DNA"/>
</dbReference>
<dbReference type="InterPro" id="IPR007159">
    <property type="entry name" value="SpoVT-AbrB_dom"/>
</dbReference>
<evidence type="ECO:0000313" key="11">
    <source>
        <dbReference type="EMBL" id="ROT88439.1"/>
    </source>
</evidence>
<evidence type="ECO:0000256" key="7">
    <source>
        <dbReference type="HAMAP-Rule" id="MF_01008"/>
    </source>
</evidence>
<dbReference type="EMBL" id="WPOC01000021">
    <property type="protein sequence ID" value="MVN15949.1"/>
    <property type="molecule type" value="Genomic_DNA"/>
</dbReference>
<dbReference type="PROSITE" id="PS51740">
    <property type="entry name" value="SPOVT_ABRB"/>
    <property type="match status" value="2"/>
</dbReference>
<dbReference type="PANTHER" id="PTHR34701:SF1">
    <property type="entry name" value="TRANSCRIPTIONAL REGULATOR MRAZ"/>
    <property type="match status" value="1"/>
</dbReference>
<evidence type="ECO:0000313" key="10">
    <source>
        <dbReference type="EMBL" id="MVN15949.1"/>
    </source>
</evidence>
<dbReference type="InterPro" id="IPR020603">
    <property type="entry name" value="MraZ_dom"/>
</dbReference>
<dbReference type="RefSeq" id="WP_087191989.1">
    <property type="nucleotide sequence ID" value="NZ_BAABZN010000001.1"/>
</dbReference>
<protein>
    <recommendedName>
        <fullName evidence="1 7">Transcriptional regulator MraZ</fullName>
    </recommendedName>
</protein>
<dbReference type="InterPro" id="IPR037914">
    <property type="entry name" value="SpoVT-AbrB_sf"/>
</dbReference>
<dbReference type="CDD" id="cd16321">
    <property type="entry name" value="MraZ_C"/>
    <property type="match status" value="1"/>
</dbReference>